<reference evidence="1" key="1">
    <citation type="journal article" date="2010" name="Environ. Microbiol.">
        <title>The metavirome of a hypersaline environment.</title>
        <authorList>
            <person name="Santos F."/>
            <person name="Yarza P."/>
            <person name="Parro V."/>
            <person name="Briones C."/>
            <person name="Anton J."/>
        </authorList>
    </citation>
    <scope>NUCLEOTIDE SEQUENCE</scope>
</reference>
<accession>D5L296</accession>
<evidence type="ECO:0000313" key="1">
    <source>
        <dbReference type="EMBL" id="ADE29155.1"/>
    </source>
</evidence>
<name>D5L296_9VIRU</name>
<proteinExistence type="predicted"/>
<dbReference type="EMBL" id="GU735133">
    <property type="protein sequence ID" value="ADE29155.1"/>
    <property type="molecule type" value="Genomic_DNA"/>
</dbReference>
<protein>
    <submittedName>
        <fullName evidence="1">Uncharacterized protein</fullName>
    </submittedName>
</protein>
<sequence>MSVDKIEDGIQETLNGLSKIADNGGYVERKQALQTIAEMQWFDNFDVKYYNHRIRITTTLANSVEYNDIPETVKEELEITTDD</sequence>
<organism evidence="1">
    <name type="scientific">uncultured virus</name>
    <dbReference type="NCBI Taxonomy" id="340016"/>
    <lineage>
        <taxon>Viruses</taxon>
        <taxon>environmental samples</taxon>
    </lineage>
</organism>